<protein>
    <submittedName>
        <fullName evidence="2">Uncharacterized protein</fullName>
    </submittedName>
</protein>
<dbReference type="AlphaFoldDB" id="X6MCS1"/>
<evidence type="ECO:0000313" key="3">
    <source>
        <dbReference type="Proteomes" id="UP000023152"/>
    </source>
</evidence>
<dbReference type="Proteomes" id="UP000023152">
    <property type="component" value="Unassembled WGS sequence"/>
</dbReference>
<evidence type="ECO:0000313" key="2">
    <source>
        <dbReference type="EMBL" id="ETO11808.1"/>
    </source>
</evidence>
<reference evidence="2 3" key="1">
    <citation type="journal article" date="2013" name="Curr. Biol.">
        <title>The Genome of the Foraminiferan Reticulomyxa filosa.</title>
        <authorList>
            <person name="Glockner G."/>
            <person name="Hulsmann N."/>
            <person name="Schleicher M."/>
            <person name="Noegel A.A."/>
            <person name="Eichinger L."/>
            <person name="Gallinger C."/>
            <person name="Pawlowski J."/>
            <person name="Sierra R."/>
            <person name="Euteneuer U."/>
            <person name="Pillet L."/>
            <person name="Moustafa A."/>
            <person name="Platzer M."/>
            <person name="Groth M."/>
            <person name="Szafranski K."/>
            <person name="Schliwa M."/>
        </authorList>
    </citation>
    <scope>NUCLEOTIDE SEQUENCE [LARGE SCALE GENOMIC DNA]</scope>
</reference>
<comment type="caution">
    <text evidence="2">The sequence shown here is derived from an EMBL/GenBank/DDBJ whole genome shotgun (WGS) entry which is preliminary data.</text>
</comment>
<evidence type="ECO:0000256" key="1">
    <source>
        <dbReference type="SAM" id="MobiDB-lite"/>
    </source>
</evidence>
<feature type="non-terminal residue" evidence="2">
    <location>
        <position position="1"/>
    </location>
</feature>
<keyword evidence="3" id="KW-1185">Reference proteome</keyword>
<proteinExistence type="predicted"/>
<name>X6MCS1_RETFI</name>
<dbReference type="Gene3D" id="3.30.450.30">
    <property type="entry name" value="Dynein light chain 2a, cytoplasmic"/>
    <property type="match status" value="1"/>
</dbReference>
<feature type="region of interest" description="Disordered" evidence="1">
    <location>
        <begin position="52"/>
        <end position="96"/>
    </location>
</feature>
<organism evidence="2 3">
    <name type="scientific">Reticulomyxa filosa</name>
    <dbReference type="NCBI Taxonomy" id="46433"/>
    <lineage>
        <taxon>Eukaryota</taxon>
        <taxon>Sar</taxon>
        <taxon>Rhizaria</taxon>
        <taxon>Retaria</taxon>
        <taxon>Foraminifera</taxon>
        <taxon>Monothalamids</taxon>
        <taxon>Reticulomyxidae</taxon>
        <taxon>Reticulomyxa</taxon>
    </lineage>
</organism>
<feature type="compositionally biased region" description="Basic and acidic residues" evidence="1">
    <location>
        <begin position="363"/>
        <end position="376"/>
    </location>
</feature>
<gene>
    <name evidence="2" type="ORF">RFI_25569</name>
</gene>
<dbReference type="EMBL" id="ASPP01022009">
    <property type="protein sequence ID" value="ETO11808.1"/>
    <property type="molecule type" value="Genomic_DNA"/>
</dbReference>
<feature type="region of interest" description="Disordered" evidence="1">
    <location>
        <begin position="355"/>
        <end position="389"/>
    </location>
</feature>
<accession>X6MCS1</accession>
<sequence length="518" mass="59794">LLIARQSDAVDKALVPVLSRDHSDGNRGQPITSQRRWFGDIWDALMGNITRDSNNNNSSSSSSSSNGNNKNNISGNDGGTQKATSVEKSRMSGVVRNQNNSDYFHFPYGEPDTFFDADRKQQHNLALPMNVRGNKEPLRLLLDQFLNSNALADNVMSTHPVIVEQVASSFASHDSEYKGTRMFQQTLKPKHAPHDTLNCSVRTSVCSSFLLRDFDETKVRITDLDFEAFVRLHSQHIHLDYSSLFQNDKDTDQLKKEEYEFYLKLPSAVLFFKLPQKTMKNFQRQNFIWRLLQKKKEMDFKPGLDAFLKKTDSAQGLLVLEESGLCIGCTGTLRSKHAVKINDLISKTKNLLSNVRQDFPSRPNRDEDADSNKQDNEEPDDNSQENEEEEQEFKLIVIGTKKKNRVVFFLNMDGLYVVMDQKPPTTIHLKDIVHIVFFVWGPTKNRKRGRNAIVSKFSFSFIIVTKQLCYTKYLIKTRQKKRQYNYSILDLDMNLKSERISEFFKNFQLLEFFKKMTQ</sequence>
<feature type="compositionally biased region" description="Acidic residues" evidence="1">
    <location>
        <begin position="377"/>
        <end position="389"/>
    </location>
</feature>
<feature type="compositionally biased region" description="Low complexity" evidence="1">
    <location>
        <begin position="53"/>
        <end position="75"/>
    </location>
</feature>